<dbReference type="AlphaFoldDB" id="A0A0W0F4E9"/>
<reference evidence="2 3" key="1">
    <citation type="submission" date="2015-12" db="EMBL/GenBank/DDBJ databases">
        <title>Draft genome sequence of Moniliophthora roreri, the causal agent of frosty pod rot of cacao.</title>
        <authorList>
            <person name="Aime M.C."/>
            <person name="Diaz-Valderrama J.R."/>
            <person name="Kijpornyongpan T."/>
            <person name="Phillips-Mora W."/>
        </authorList>
    </citation>
    <scope>NUCLEOTIDE SEQUENCE [LARGE SCALE GENOMIC DNA]</scope>
    <source>
        <strain evidence="2 3">MCA 2952</strain>
    </source>
</reference>
<feature type="compositionally biased region" description="Pro residues" evidence="1">
    <location>
        <begin position="13"/>
        <end position="25"/>
    </location>
</feature>
<evidence type="ECO:0000256" key="1">
    <source>
        <dbReference type="SAM" id="MobiDB-lite"/>
    </source>
</evidence>
<dbReference type="EMBL" id="LATX01002349">
    <property type="protein sequence ID" value="KTB31153.1"/>
    <property type="molecule type" value="Genomic_DNA"/>
</dbReference>
<protein>
    <submittedName>
        <fullName evidence="2">Uncharacterized protein</fullName>
    </submittedName>
</protein>
<proteinExistence type="predicted"/>
<feature type="region of interest" description="Disordered" evidence="1">
    <location>
        <begin position="1"/>
        <end position="25"/>
    </location>
</feature>
<dbReference type="Proteomes" id="UP000054988">
    <property type="component" value="Unassembled WGS sequence"/>
</dbReference>
<organism evidence="2 3">
    <name type="scientific">Moniliophthora roreri</name>
    <name type="common">Frosty pod rot fungus</name>
    <name type="synonym">Monilia roreri</name>
    <dbReference type="NCBI Taxonomy" id="221103"/>
    <lineage>
        <taxon>Eukaryota</taxon>
        <taxon>Fungi</taxon>
        <taxon>Dikarya</taxon>
        <taxon>Basidiomycota</taxon>
        <taxon>Agaricomycotina</taxon>
        <taxon>Agaricomycetes</taxon>
        <taxon>Agaricomycetidae</taxon>
        <taxon>Agaricales</taxon>
        <taxon>Marasmiineae</taxon>
        <taxon>Marasmiaceae</taxon>
        <taxon>Moniliophthora</taxon>
    </lineage>
</organism>
<comment type="caution">
    <text evidence="2">The sequence shown here is derived from an EMBL/GenBank/DDBJ whole genome shotgun (WGS) entry which is preliminary data.</text>
</comment>
<gene>
    <name evidence="2" type="ORF">WG66_16271</name>
</gene>
<feature type="region of interest" description="Disordered" evidence="1">
    <location>
        <begin position="81"/>
        <end position="103"/>
    </location>
</feature>
<accession>A0A0W0F4E9</accession>
<sequence>MPPLNPELLRNDSPPPLMRPLNPLPTTPSFILTPLPIPTSNLRSSWPITPPPENPHPQAPSTLAVFRHLRPQFHPEVEIVPAVSGEVPSEMQEDKNEDEDEEN</sequence>
<evidence type="ECO:0000313" key="3">
    <source>
        <dbReference type="Proteomes" id="UP000054988"/>
    </source>
</evidence>
<evidence type="ECO:0000313" key="2">
    <source>
        <dbReference type="EMBL" id="KTB31153.1"/>
    </source>
</evidence>
<name>A0A0W0F4E9_MONRR</name>